<dbReference type="GO" id="GO:0008881">
    <property type="term" value="F:glutamate racemase activity"/>
    <property type="evidence" value="ECO:0007669"/>
    <property type="project" value="UniProtKB-EC"/>
</dbReference>
<accession>A0ABU8SKL8</accession>
<evidence type="ECO:0000256" key="1">
    <source>
        <dbReference type="ARBA" id="ARBA00001602"/>
    </source>
</evidence>
<feature type="binding site" evidence="7">
    <location>
        <begin position="10"/>
        <end position="11"/>
    </location>
    <ligand>
        <name>substrate</name>
    </ligand>
</feature>
<dbReference type="InterPro" id="IPR018187">
    <property type="entry name" value="Asp/Glu_racemase_AS_1"/>
</dbReference>
<keyword evidence="6 7" id="KW-0961">Cell wall biogenesis/degradation</keyword>
<keyword evidence="5 7" id="KW-0413">Isomerase</keyword>
<name>A0ABU8SKL8_9LACO</name>
<dbReference type="RefSeq" id="WP_339960233.1">
    <property type="nucleotide sequence ID" value="NZ_JAWMWH010000001.1"/>
</dbReference>
<feature type="binding site" evidence="7">
    <location>
        <begin position="42"/>
        <end position="43"/>
    </location>
    <ligand>
        <name>substrate</name>
    </ligand>
</feature>
<proteinExistence type="inferred from homology"/>
<evidence type="ECO:0000256" key="3">
    <source>
        <dbReference type="ARBA" id="ARBA00022960"/>
    </source>
</evidence>
<dbReference type="EC" id="5.1.1.3" evidence="2 7"/>
<evidence type="ECO:0000313" key="9">
    <source>
        <dbReference type="Proteomes" id="UP001370590"/>
    </source>
</evidence>
<comment type="catalytic activity">
    <reaction evidence="1 7">
        <text>L-glutamate = D-glutamate</text>
        <dbReference type="Rhea" id="RHEA:12813"/>
        <dbReference type="ChEBI" id="CHEBI:29985"/>
        <dbReference type="ChEBI" id="CHEBI:29986"/>
        <dbReference type="EC" id="5.1.1.3"/>
    </reaction>
</comment>
<dbReference type="InterPro" id="IPR004391">
    <property type="entry name" value="Glu_race"/>
</dbReference>
<dbReference type="Gene3D" id="3.40.50.1860">
    <property type="match status" value="2"/>
</dbReference>
<feature type="active site" description="Proton donor/acceptor" evidence="7">
    <location>
        <position position="73"/>
    </location>
</feature>
<feature type="binding site" evidence="7">
    <location>
        <begin position="185"/>
        <end position="186"/>
    </location>
    <ligand>
        <name>substrate</name>
    </ligand>
</feature>
<evidence type="ECO:0000313" key="8">
    <source>
        <dbReference type="EMBL" id="MEJ6400424.1"/>
    </source>
</evidence>
<comment type="similarity">
    <text evidence="7">Belongs to the aspartate/glutamate racemases family.</text>
</comment>
<evidence type="ECO:0000256" key="5">
    <source>
        <dbReference type="ARBA" id="ARBA00023235"/>
    </source>
</evidence>
<evidence type="ECO:0000256" key="4">
    <source>
        <dbReference type="ARBA" id="ARBA00022984"/>
    </source>
</evidence>
<dbReference type="PROSITE" id="PS00923">
    <property type="entry name" value="ASP_GLU_RACEMASE_1"/>
    <property type="match status" value="1"/>
</dbReference>
<dbReference type="EMBL" id="JAWMWH010000001">
    <property type="protein sequence ID" value="MEJ6400424.1"/>
    <property type="molecule type" value="Genomic_DNA"/>
</dbReference>
<keyword evidence="9" id="KW-1185">Reference proteome</keyword>
<dbReference type="InterPro" id="IPR001920">
    <property type="entry name" value="Asp/Glu_race"/>
</dbReference>
<gene>
    <name evidence="7 8" type="primary">murI</name>
    <name evidence="8" type="ORF">R4146_04470</name>
</gene>
<dbReference type="InterPro" id="IPR033134">
    <property type="entry name" value="Asp/Glu_racemase_AS_2"/>
</dbReference>
<dbReference type="Proteomes" id="UP001370590">
    <property type="component" value="Unassembled WGS sequence"/>
</dbReference>
<keyword evidence="4 7" id="KW-0573">Peptidoglycan synthesis</keyword>
<keyword evidence="3 7" id="KW-0133">Cell shape</keyword>
<comment type="caution">
    <text evidence="8">The sequence shown here is derived from an EMBL/GenBank/DDBJ whole genome shotgun (WGS) entry which is preliminary data.</text>
</comment>
<sequence>MNSQPIGFMDSGVGGLTVAKEVIAKLPNESVIYFGDEARLPYGEKSQTEIQTFATQIADFLVKKQIKLLVVACNTATAQALPLLKQHLSIPVIGVIDPGSQLAITTTRNNRIGVIATNGTVNSHAYENELKHLDQNAAVFSLGCPRFIPMVEDGNYHSSADQAIVDMDVKPILQNDIDTLIMGCTHYPIMRSLIQNAVGPKIKLVDPGLAVSDQVIEILDELDLHAPLDHQATYQFYTTGSVDNFVKIAQDWLQTTISAQHVNLNELEESLND</sequence>
<reference evidence="8 9" key="1">
    <citation type="submission" date="2023-10" db="EMBL/GenBank/DDBJ databases">
        <title>Nicoliella lavandulae sp. nov. isolated from Lavandula angustifolia flowers.</title>
        <authorList>
            <person name="Alcantara C."/>
            <person name="Zuniga M."/>
            <person name="Landete J.M."/>
            <person name="Monedero V."/>
        </authorList>
    </citation>
    <scope>NUCLEOTIDE SEQUENCE [LARGE SCALE GENOMIC DNA]</scope>
    <source>
        <strain evidence="8 9">Es01</strain>
    </source>
</reference>
<dbReference type="PANTHER" id="PTHR21198">
    <property type="entry name" value="GLUTAMATE RACEMASE"/>
    <property type="match status" value="1"/>
</dbReference>
<evidence type="ECO:0000256" key="6">
    <source>
        <dbReference type="ARBA" id="ARBA00023316"/>
    </source>
</evidence>
<organism evidence="8 9">
    <name type="scientific">Nicoliella lavandulae</name>
    <dbReference type="NCBI Taxonomy" id="3082954"/>
    <lineage>
        <taxon>Bacteria</taxon>
        <taxon>Bacillati</taxon>
        <taxon>Bacillota</taxon>
        <taxon>Bacilli</taxon>
        <taxon>Lactobacillales</taxon>
        <taxon>Lactobacillaceae</taxon>
        <taxon>Nicoliella</taxon>
    </lineage>
</organism>
<dbReference type="Pfam" id="PF01177">
    <property type="entry name" value="Asp_Glu_race"/>
    <property type="match status" value="1"/>
</dbReference>
<evidence type="ECO:0000256" key="7">
    <source>
        <dbReference type="HAMAP-Rule" id="MF_00258"/>
    </source>
</evidence>
<evidence type="ECO:0000256" key="2">
    <source>
        <dbReference type="ARBA" id="ARBA00013090"/>
    </source>
</evidence>
<dbReference type="NCBIfam" id="TIGR00067">
    <property type="entry name" value="glut_race"/>
    <property type="match status" value="1"/>
</dbReference>
<comment type="function">
    <text evidence="7">Provides the (R)-glutamate required for cell wall biosynthesis.</text>
</comment>
<dbReference type="HAMAP" id="MF_00258">
    <property type="entry name" value="Glu_racemase"/>
    <property type="match status" value="1"/>
</dbReference>
<comment type="pathway">
    <text evidence="7">Cell wall biogenesis; peptidoglycan biosynthesis.</text>
</comment>
<dbReference type="InterPro" id="IPR015942">
    <property type="entry name" value="Asp/Glu/hydantoin_racemase"/>
</dbReference>
<protein>
    <recommendedName>
        <fullName evidence="2 7">Glutamate racemase</fullName>
        <ecNumber evidence="2 7">5.1.1.3</ecNumber>
    </recommendedName>
</protein>
<dbReference type="PANTHER" id="PTHR21198:SF2">
    <property type="entry name" value="GLUTAMATE RACEMASE"/>
    <property type="match status" value="1"/>
</dbReference>
<feature type="binding site" evidence="7">
    <location>
        <begin position="74"/>
        <end position="75"/>
    </location>
    <ligand>
        <name>substrate</name>
    </ligand>
</feature>
<dbReference type="SUPFAM" id="SSF53681">
    <property type="entry name" value="Aspartate/glutamate racemase"/>
    <property type="match status" value="2"/>
</dbReference>
<dbReference type="PROSITE" id="PS00924">
    <property type="entry name" value="ASP_GLU_RACEMASE_2"/>
    <property type="match status" value="1"/>
</dbReference>
<feature type="active site" description="Proton donor/acceptor" evidence="7">
    <location>
        <position position="184"/>
    </location>
</feature>